<feature type="domain" description="Human immunodeficiency virus 1 envelope glycoprotein Gp120" evidence="36">
    <location>
        <begin position="32"/>
        <end position="138"/>
    </location>
</feature>
<evidence type="ECO:0000256" key="21">
    <source>
        <dbReference type="ARBA" id="ARBA00022890"/>
    </source>
</evidence>
<evidence type="ECO:0000256" key="16">
    <source>
        <dbReference type="ARBA" id="ARBA00022729"/>
    </source>
</evidence>
<comment type="PTM">
    <text evidence="33">Specific enzymatic cleavages in vivo yield mature proteins. Envelope glycoproteins are synthesized as a inactive precursor that is heavily N-glycosylated and processed likely by host cell furin in the Golgi to yield the mature SU and TM proteins. The cleavage site between SU and TM requires the minimal sequence [KR]-X-[KR]-R. About 2 of the 9 disulfide bonds of gp41 are reduced by P4HB/PDI, following binding to CD4 receptor.</text>
</comment>
<dbReference type="EMBL" id="JF320539">
    <property type="protein sequence ID" value="ADZ35606.1"/>
    <property type="molecule type" value="Genomic_RNA"/>
</dbReference>
<evidence type="ECO:0000256" key="29">
    <source>
        <dbReference type="ARBA" id="ARBA00023280"/>
    </source>
</evidence>
<feature type="topological domain" description="Cytoplasmic" evidence="33">
    <location>
        <begin position="696"/>
        <end position="846"/>
    </location>
</feature>
<feature type="domain" description="Human immunodeficiency virus 1 envelope glycoprotein Gp120" evidence="36">
    <location>
        <begin position="145"/>
        <end position="501"/>
    </location>
</feature>
<keyword evidence="22 33" id="KW-1133">Transmembrane helix</keyword>
<feature type="transmembrane region" description="Helical" evidence="34">
    <location>
        <begin position="12"/>
        <end position="34"/>
    </location>
</feature>
<evidence type="ECO:0000256" key="1">
    <source>
        <dbReference type="ARBA" id="ARBA00004402"/>
    </source>
</evidence>
<keyword evidence="9 33" id="KW-1032">Host cell membrane</keyword>
<evidence type="ECO:0000256" key="32">
    <source>
        <dbReference type="ARBA" id="ARBA00062028"/>
    </source>
</evidence>
<gene>
    <name evidence="33 38" type="primary">env</name>
</gene>
<comment type="subcellular location">
    <subcellularLocation>
        <location evidence="3">Host cell membrane</location>
        <topology evidence="3">Peripheral membrane protein</topology>
    </subcellularLocation>
    <subcellularLocation>
        <location evidence="1">Host cell membrane</location>
        <topology evidence="1">Single-pass type I membrane protein</topology>
    </subcellularLocation>
    <subcellularLocation>
        <location evidence="2">Host endosome membrane</location>
        <topology evidence="2">Peripheral membrane protein</topology>
    </subcellularLocation>
    <subcellularLocation>
        <location evidence="5">Host endosome membrane</location>
        <topology evidence="5">Single-pass type I membrane protein</topology>
    </subcellularLocation>
    <subcellularLocation>
        <location evidence="6">Virion membrane</location>
        <topology evidence="6">Peripheral membrane protein</topology>
    </subcellularLocation>
    <subcellularLocation>
        <location evidence="4">Virion membrane</location>
        <topology evidence="4">Single-pass type I membrane protein</topology>
    </subcellularLocation>
</comment>
<evidence type="ECO:0000256" key="3">
    <source>
        <dbReference type="ARBA" id="ARBA00004505"/>
    </source>
</evidence>
<dbReference type="SUPFAM" id="SSF58069">
    <property type="entry name" value="Virus ectodomain"/>
    <property type="match status" value="1"/>
</dbReference>
<dbReference type="GO" id="GO:0019082">
    <property type="term" value="P:viral protein processing"/>
    <property type="evidence" value="ECO:0007669"/>
    <property type="project" value="UniProtKB-UniRule"/>
</dbReference>
<evidence type="ECO:0000256" key="27">
    <source>
        <dbReference type="ARBA" id="ARBA00023157"/>
    </source>
</evidence>
<comment type="function">
    <text evidence="33">Transmembrane protein gp41: Acts as a class I viral fusion protein. Under the current model, the protein has at least 3 conformational states: pre-fusion native state, pre-hairpin intermediate state, and post-fusion hairpin state. During fusion of viral and target intracellular membranes, the coiled coil regions (heptad repeats) assume a trimer-of-hairpins structure, positioning the fusion peptide in close proximity to the C-terminal region of the ectodomain. The formation of this structure appears to drive apposition and subsequent fusion of viral and target cell membranes. Complete fusion occurs in host cell endosomes and is dynamin-dependent, however some lipid transfer might occur at the plasma membrane. The virus undergoes clathrin-dependent internalization long before endosomal fusion, thus minimizing the surface exposure of conserved viral epitopes during fusion and reducing the efficacy of inhibitors targeting these epitopes. Membranes fusion leads to delivery of the nucleocapsid into the cytoplasm.</text>
</comment>
<dbReference type="GO" id="GO:0005198">
    <property type="term" value="F:structural molecule activity"/>
    <property type="evidence" value="ECO:0007669"/>
    <property type="project" value="UniProtKB-UniRule"/>
</dbReference>
<organism evidence="38">
    <name type="scientific">Human immunodeficiency virus type 1</name>
    <name type="common">HIV-1</name>
    <dbReference type="NCBI Taxonomy" id="11676"/>
    <lineage>
        <taxon>Viruses</taxon>
        <taxon>Riboviria</taxon>
        <taxon>Pararnavirae</taxon>
        <taxon>Artverviricota</taxon>
        <taxon>Revtraviricetes</taxon>
        <taxon>Ortervirales</taxon>
        <taxon>Retroviridae</taxon>
        <taxon>Orthoretrovirinae</taxon>
        <taxon>Lentivirus</taxon>
        <taxon>Lentivirus humimdef1</taxon>
    </lineage>
</organism>
<feature type="site" description="Cleavage; by host furin" evidence="33">
    <location>
        <begin position="501"/>
        <end position="502"/>
    </location>
</feature>
<dbReference type="InterPro" id="IPR000328">
    <property type="entry name" value="GP41-like"/>
</dbReference>
<comment type="subunit">
    <text evidence="32">The mature envelope protein (Env) consists of a homotrimer of non-covalently associated gp120-gp41 heterodimers. The resulting complex protrudes from the virus surface as a spike. There seems to be as few as 10 spikes on the average virion. Interacts with host CD4, CCR5 and CXCR4. Gp120 also interacts with the C-type lectins CD209/DC-SIGN and CLEC4M/DC-SIGNR (collectively referred to as DC-SIGN(R)). Gp120 and gp41 interact with GalCer. Gp120 interacts with host ITGA4/ITGB7 complex; on CD4+ T-cells, this interaction results in rapid activation of integrin ITGAL/LFA-1, which facilitates efficient cell-to-cell spreading of HIV-1. Gp120 interacts with cell-associated heparan sulfate; this interaction increases virus infectivity on permissive cells and may be involved in infection of CD4- cells.</text>
</comment>
<keyword evidence="11 33" id="KW-0945">Host-virus interaction</keyword>
<evidence type="ECO:0000256" key="15">
    <source>
        <dbReference type="ARBA" id="ARBA00022703"/>
    </source>
</evidence>
<keyword evidence="28 33" id="KW-0325">Glycoprotein</keyword>
<dbReference type="FunFam" id="2.170.40.20:FF:000003">
    <property type="entry name" value="Envelope glycoprotein gp160"/>
    <property type="match status" value="1"/>
</dbReference>
<keyword evidence="25 33" id="KW-0472">Membrane</keyword>
<feature type="disulfide bond" evidence="33">
    <location>
        <begin position="52"/>
        <end position="72"/>
    </location>
</feature>
<evidence type="ECO:0000256" key="11">
    <source>
        <dbReference type="ARBA" id="ARBA00022581"/>
    </source>
</evidence>
<keyword evidence="31 33" id="KW-1160">Virus entry into host cell</keyword>
<protein>
    <recommendedName>
        <fullName evidence="33">Envelope glycoprotein gp160</fullName>
    </recommendedName>
    <alternativeName>
        <fullName evidence="33">Env polyprotein</fullName>
    </alternativeName>
    <component>
        <recommendedName>
            <fullName evidence="33">Surface protein gp120</fullName>
            <shortName evidence="33">SU</shortName>
        </recommendedName>
        <alternativeName>
            <fullName evidence="33">Glycoprotein 120</fullName>
            <shortName evidence="33">gp120</shortName>
        </alternativeName>
    </component>
    <component>
        <recommendedName>
            <fullName evidence="33">Transmembrane protein gp41</fullName>
            <shortName evidence="33">TM</shortName>
        </recommendedName>
        <alternativeName>
            <fullName evidence="33">Glycoprotein 41</fullName>
            <shortName evidence="33">gp41</shortName>
        </alternativeName>
    </component>
</protein>
<evidence type="ECO:0000256" key="30">
    <source>
        <dbReference type="ARBA" id="ARBA00023288"/>
    </source>
</evidence>
<comment type="subcellular location">
    <molecule>Transmembrane protein gp41</molecule>
    <subcellularLocation>
        <location evidence="33">Virion membrane</location>
        <topology evidence="33">Single-pass type I membrane protein</topology>
    </subcellularLocation>
    <subcellularLocation>
        <location evidence="33">Host cell membrane</location>
        <topology evidence="33">Single-pass type I membrane protein</topology>
    </subcellularLocation>
    <subcellularLocation>
        <location evidence="33">Host endosome membrane</location>
        <topology evidence="33">Single-pass type I membrane protein</topology>
    </subcellularLocation>
    <text evidence="33">It is probably concentrated at the site of budding and incorporated into the virions possibly by contacts between the cytoplasmic tail of Env and the N-terminus of Gag.</text>
</comment>
<dbReference type="FunFam" id="2.170.40.20:FF:000001">
    <property type="entry name" value="Envelope glycoprotein gp160"/>
    <property type="match status" value="1"/>
</dbReference>
<comment type="similarity">
    <text evidence="33">Belongs to the HIV-1 env protein family.</text>
</comment>
<evidence type="ECO:0000256" key="20">
    <source>
        <dbReference type="ARBA" id="ARBA00022879"/>
    </source>
</evidence>
<evidence type="ECO:0000256" key="7">
    <source>
        <dbReference type="ARBA" id="ARBA00022506"/>
    </source>
</evidence>
<comment type="PTM">
    <text evidence="33">Highly glycosylated by host. The high number of glycan on the protein is reffered to as 'glycan shield' because it contributes to hide protein sequence from adaptive immune system.</text>
</comment>
<feature type="short sequence motif" description="Di-leucine internalization motif" evidence="33">
    <location>
        <begin position="845"/>
        <end position="846"/>
    </location>
</feature>
<dbReference type="GO" id="GO:1903908">
    <property type="term" value="P:positive regulation of plasma membrane raft polarization"/>
    <property type="evidence" value="ECO:0007669"/>
    <property type="project" value="UniProtKB-UniRule"/>
</dbReference>
<sequence>MRVKETRKNYQLLWKGVTLLLGILMICSAEQLWVTVYYGVPVWKEATTTLFCASDAKAYDTEVHNVWATHACVPTDPSPQEINLKNVTEDFNMWKNDMVDQMHEDIISLWDQSLKPCVKLTPLCVTLNCSNLNNSTRNESNTNLEGKEEMKNCSFNITTSIKDKVQGQYALFYSLDIVQIDNDNTSYRLRSCNTSVITQACPKMSFEPIPIHYCAPAGFAILKCNDKKFNGSGPCTNVSTVQCTHGIRPVVSTQLLLNGSLAEEEVVIRSENFTNNAKTIMVQLKDSVNITCARPNNNTRKSINIGPGRAFYATGDIIGNIRQAHCNISGTKWNNTLMQVVKKLREQFNKTITFKPSSGGDPEIVMHTFNCGGEFFYCNTTQLFNNTWKGTEEENSTRNSNDTITLPCRIKQIVNMWQEVGKAMYAPPIRGLIQCTSNITGIILTRDGGNNTNTTEIFRPGGGDMRDNWRSELYKYKVVKIEPLGIAPTRAKRRVVQREKRAVGIGALFLGFLGAAGSTMGAASMTLTVQARLLLSGIVQQQNNLLQAIEAQQRLLQLTVWGIKQLQARVLAVERYLKDQQLLGIWGCSGKLICTTAVPWNASWSNKSMNEIWNNMTWIQWEREIDNYTGLIYSLIEQSQNQQEKNELDLLALDKWASLWDWFDISNWLWYIKIFIMIVGGLIGLRIVFTILSIVNRVRQGYSPLSFQTHHPAQRGPDRPEGIAEEGGEQNRNRSSCLADGLLTLIWVDLRSLFLFIYHRLSDLLLIVTRVVELLGRRGWEALKYWWNLLQYWSQELKNSAVSLLNTIAIVVAEGTDRVLEILQRAGRAILNIPTRIRQGFERALL</sequence>
<dbReference type="FunFam" id="1.10.287.210:FF:000001">
    <property type="entry name" value="Envelope glycoprotein gp160"/>
    <property type="match status" value="1"/>
</dbReference>
<feature type="transmembrane region" description="Helical" evidence="34">
    <location>
        <begin position="668"/>
        <end position="695"/>
    </location>
</feature>
<dbReference type="GO" id="GO:0019062">
    <property type="term" value="P:virion attachment to host cell"/>
    <property type="evidence" value="ECO:0007669"/>
    <property type="project" value="UniProtKB-UniRule"/>
</dbReference>
<evidence type="ECO:0000256" key="24">
    <source>
        <dbReference type="ARBA" id="ARBA00023054"/>
    </source>
</evidence>
<keyword evidence="30 33" id="KW-0449">Lipoprotein</keyword>
<dbReference type="GO" id="GO:0039654">
    <property type="term" value="P:fusion of virus membrane with host endosome membrane"/>
    <property type="evidence" value="ECO:0007669"/>
    <property type="project" value="UniProtKB-UniRule"/>
</dbReference>
<evidence type="ECO:0000256" key="34">
    <source>
        <dbReference type="RuleBase" id="RU363095"/>
    </source>
</evidence>
<evidence type="ECO:0000256" key="18">
    <source>
        <dbReference type="ARBA" id="ARBA00022844"/>
    </source>
</evidence>
<feature type="disulfide bond" evidence="33">
    <location>
        <begin position="214"/>
        <end position="243"/>
    </location>
</feature>
<evidence type="ECO:0000256" key="5">
    <source>
        <dbReference type="ARBA" id="ARBA00004578"/>
    </source>
</evidence>
<keyword evidence="26 33" id="KW-0564">Palmitate</keyword>
<comment type="caution">
    <text evidence="33 34">Lacks conserved residue(s) required for the propagation of feature annotation.</text>
</comment>
<evidence type="ECO:0000256" key="6">
    <source>
        <dbReference type="ARBA" id="ARBA00004650"/>
    </source>
</evidence>
<comment type="domain">
    <text evidence="33">Some of the most genetically diverse regions of the viral genome are present in Env. They are called variable regions 1 through 5 (V1 through V5). Coreceptor usage of gp120 is determined mainly by the primary structure of the third variable region (V3) in the outer domain of gp120. The sequence of V3 determines which coreceptor, CCR5 and/or CXCR4 (corresponding to R5/macrophage, X4/T cell and R5X4/T cell and macrophage tropism), is used to trigger the fusion potential of the Env complex, and hence which cells the virus can infect. Binding to CCR5 involves a region adjacent in addition to V3.</text>
</comment>
<proteinExistence type="inferred from homology"/>
<dbReference type="InterPro" id="IPR036377">
    <property type="entry name" value="Gp120_core_sf"/>
</dbReference>
<dbReference type="FunFam" id="1.20.5.490:FF:000001">
    <property type="entry name" value="Envelope glycoprotein gp160"/>
    <property type="match status" value="1"/>
</dbReference>
<keyword evidence="16 33" id="KW-0732">Signal</keyword>
<feature type="chain" id="PRO_5023334559" description="Transmembrane protein gp41" evidence="33">
    <location>
        <begin position="502"/>
        <end position="846"/>
    </location>
</feature>
<evidence type="ECO:0000259" key="37">
    <source>
        <dbReference type="Pfam" id="PF00517"/>
    </source>
</evidence>
<keyword evidence="14 33" id="KW-0812">Transmembrane</keyword>
<keyword evidence="18 33" id="KW-0946">Virion</keyword>
<comment type="subunit">
    <text evidence="33">The mature envelope protein (Env) consists of a homotrimer of non-covalently associated gp120-gp41 heterodimers. The resulting complex protrudes from the virus surface as a spike. There seems to be as few as 10 spikes on the average virion. Surface protein gp120 interacts with host CD4, CCR5 and CXCR4. Gp120 also interacts with the C-type lectins CD209/DC-SIGN and CLEC4M/DC-SIGNR (collectively referred to as DC-SIGN(R)). Gp120 and gp41 interact with GalCer. Gp120 interacts with host ITGA4/ITGB7 complex; on CD4+ T-cells, this interaction results in rapid activation of integrin ITGAL/LFA-1, which facilitates efficient cell-to-cell spreading of HIV-1. Gp120 interacts with cell-associated heparan sulfate; this interaction increases virus infectivity on permissive cells and may be involved in infection of CD4- cells.</text>
</comment>
<dbReference type="GO" id="GO:0055036">
    <property type="term" value="C:virion membrane"/>
    <property type="evidence" value="ECO:0007669"/>
    <property type="project" value="UniProtKB-SubCell"/>
</dbReference>
<dbReference type="GO" id="GO:0019031">
    <property type="term" value="C:viral envelope"/>
    <property type="evidence" value="ECO:0007669"/>
    <property type="project" value="UniProtKB-KW"/>
</dbReference>
<evidence type="ECO:0000256" key="35">
    <source>
        <dbReference type="SAM" id="MobiDB-lite"/>
    </source>
</evidence>
<feature type="disulfide bond" evidence="33">
    <location>
        <begin position="588"/>
        <end position="594"/>
    </location>
</feature>
<comment type="domain">
    <text evidence="33 34">The 17 amino acids long immunosuppressive region is present in many retroviral envelope proteins. Synthetic peptides derived from this relatively conserved sequence inhibit immune function in vitro and in vivo.</text>
</comment>
<feature type="disulfide bond" evidence="33">
    <location>
        <begin position="224"/>
        <end position="235"/>
    </location>
</feature>
<feature type="region of interest" description="Immunosuppression" evidence="33">
    <location>
        <begin position="564"/>
        <end position="582"/>
    </location>
</feature>
<comment type="subcellular location">
    <molecule>Surface protein gp120</molecule>
    <subcellularLocation>
        <location evidence="33">Virion membrane</location>
        <topology evidence="33">Peripheral membrane protein</topology>
    </subcellularLocation>
    <subcellularLocation>
        <location evidence="33">Host cell membrane</location>
        <topology evidence="33">Peripheral membrane protein</topology>
    </subcellularLocation>
    <subcellularLocation>
        <location evidence="33">Host endosome membrane</location>
        <topology evidence="33">Single-pass type I membrane protein</topology>
    </subcellularLocation>
    <text evidence="33">The surface protein is not anchored to the viral envelope, but associates with the extravirion surface through its binding to TM. It is probably concentrated at the site of budding and incorporated into the virions possibly by contacts between the cytoplasmic tail of Env and the N-terminus of Gag.</text>
</comment>
<accession>F1KA06</accession>
<feature type="domain" description="Retroviral envelope protein GP41-like" evidence="37">
    <location>
        <begin position="520"/>
        <end position="709"/>
    </location>
</feature>
<dbReference type="GO" id="GO:0075512">
    <property type="term" value="P:clathrin-dependent endocytosis of virus by host cell"/>
    <property type="evidence" value="ECO:0007669"/>
    <property type="project" value="UniProtKB-UniRule"/>
</dbReference>
<comment type="domain">
    <text evidence="33">The membrane proximal external region (MPER) present in gp41 is a tryptophan-rich region recognized by the antibodies 2F5, Z13, and 4E10. MPER seems to play a role in fusion.</text>
</comment>
<keyword evidence="19 33" id="KW-1043">Host membrane</keyword>
<name>F1KA06_HV1</name>
<organismHost>
    <name type="scientific">Homo sapiens</name>
    <name type="common">Human</name>
    <dbReference type="NCBI Taxonomy" id="9606"/>
</organismHost>
<keyword evidence="10 33" id="KW-1165">Clathrin-mediated endocytosis of virus by host</keyword>
<dbReference type="GO" id="GO:0016020">
    <property type="term" value="C:membrane"/>
    <property type="evidence" value="ECO:0007669"/>
    <property type="project" value="UniProtKB-UniRule"/>
</dbReference>
<keyword evidence="13 33" id="KW-0165">Cleavage on pair of basic residues</keyword>
<evidence type="ECO:0000256" key="4">
    <source>
        <dbReference type="ARBA" id="ARBA00004563"/>
    </source>
</evidence>
<evidence type="ECO:0000313" key="38">
    <source>
        <dbReference type="EMBL" id="ADZ35606.1"/>
    </source>
</evidence>
<keyword evidence="7 33" id="KW-1168">Fusion of virus membrane with host membrane</keyword>
<evidence type="ECO:0000256" key="2">
    <source>
        <dbReference type="ARBA" id="ARBA00004433"/>
    </source>
</evidence>
<evidence type="ECO:0000256" key="14">
    <source>
        <dbReference type="ARBA" id="ARBA00022692"/>
    </source>
</evidence>
<evidence type="ECO:0000256" key="25">
    <source>
        <dbReference type="ARBA" id="ARBA00023136"/>
    </source>
</evidence>
<dbReference type="GO" id="GO:0019064">
    <property type="term" value="P:fusion of virus membrane with host plasma membrane"/>
    <property type="evidence" value="ECO:0007669"/>
    <property type="project" value="UniProtKB-UniRule"/>
</dbReference>
<dbReference type="HAMAP" id="MF_04083">
    <property type="entry name" value="HIV_ENV"/>
    <property type="match status" value="1"/>
</dbReference>
<dbReference type="CDD" id="cd09909">
    <property type="entry name" value="HIV-1-like_HR1-HR2"/>
    <property type="match status" value="1"/>
</dbReference>
<evidence type="ECO:0000256" key="8">
    <source>
        <dbReference type="ARBA" id="ARBA00022510"/>
    </source>
</evidence>
<dbReference type="Pfam" id="PF00516">
    <property type="entry name" value="GP120"/>
    <property type="match status" value="2"/>
</dbReference>
<dbReference type="GO" id="GO:1903911">
    <property type="term" value="P:positive regulation of receptor clustering"/>
    <property type="evidence" value="ECO:0007669"/>
    <property type="project" value="UniProtKB-UniRule"/>
</dbReference>
<evidence type="ECO:0000256" key="12">
    <source>
        <dbReference type="ARBA" id="ARBA00022595"/>
    </source>
</evidence>
<evidence type="ECO:0000256" key="33">
    <source>
        <dbReference type="HAMAP-Rule" id="MF_04083"/>
    </source>
</evidence>
<keyword evidence="15 33" id="KW-0053">Apoptosis</keyword>
<dbReference type="Pfam" id="PF00517">
    <property type="entry name" value="GP41"/>
    <property type="match status" value="1"/>
</dbReference>
<feature type="short sequence motif" description="YXXL motif; contains endocytosis signal" evidence="33">
    <location>
        <begin position="702"/>
        <end position="705"/>
    </location>
</feature>
<keyword evidence="24 33" id="KW-0175">Coiled coil</keyword>
<evidence type="ECO:0000259" key="36">
    <source>
        <dbReference type="Pfam" id="PF00516"/>
    </source>
</evidence>
<evidence type="ECO:0000256" key="23">
    <source>
        <dbReference type="ARBA" id="ARBA00023046"/>
    </source>
</evidence>
<feature type="region of interest" description="MPER; binding to GalCer" evidence="33">
    <location>
        <begin position="652"/>
        <end position="673"/>
    </location>
</feature>
<dbReference type="GO" id="GO:0044175">
    <property type="term" value="C:host cell endosome membrane"/>
    <property type="evidence" value="ECO:0007669"/>
    <property type="project" value="UniProtKB-SubCell"/>
</dbReference>
<evidence type="ECO:0000256" key="31">
    <source>
        <dbReference type="ARBA" id="ARBA00023296"/>
    </source>
</evidence>
<feature type="chain" id="PRO_5023334560" description="Envelope glycoprotein gp160" evidence="33">
    <location>
        <begin position="31"/>
        <end position="846"/>
    </location>
</feature>
<dbReference type="Gene3D" id="1.10.287.210">
    <property type="match status" value="1"/>
</dbReference>
<keyword evidence="12 33" id="KW-1162">Viral penetration into host cytoplasm</keyword>
<feature type="region of interest" description="CD4-binding loop" evidence="33">
    <location>
        <begin position="357"/>
        <end position="367"/>
    </location>
</feature>
<evidence type="ECO:0000256" key="10">
    <source>
        <dbReference type="ARBA" id="ARBA00022570"/>
    </source>
</evidence>
<evidence type="ECO:0000256" key="17">
    <source>
        <dbReference type="ARBA" id="ARBA00022804"/>
    </source>
</evidence>
<dbReference type="GO" id="GO:0052031">
    <property type="term" value="P:symbiont-mediated perturbation of host defense response"/>
    <property type="evidence" value="ECO:0007669"/>
    <property type="project" value="UniProtKB-UniRule"/>
</dbReference>
<evidence type="ECO:0000256" key="26">
    <source>
        <dbReference type="ARBA" id="ARBA00023139"/>
    </source>
</evidence>
<evidence type="ECO:0000256" key="19">
    <source>
        <dbReference type="ARBA" id="ARBA00022870"/>
    </source>
</evidence>
<dbReference type="Gene3D" id="1.20.5.490">
    <property type="entry name" value="Single helix bin"/>
    <property type="match status" value="1"/>
</dbReference>
<comment type="PTM">
    <text evidence="33">Palmitoylation of the transmembrane protein and of Env polyprotein (prior to its proteolytic cleavage) is essential for their association with host cell membrane lipid rafts. Palmitoylation is therefore required for envelope trafficking to classical lipid rafts, but not for viral replication.</text>
</comment>
<feature type="region of interest" description="Disordered" evidence="35">
    <location>
        <begin position="707"/>
        <end position="733"/>
    </location>
</feature>
<dbReference type="InterPro" id="IPR037527">
    <property type="entry name" value="Gp160"/>
</dbReference>
<dbReference type="InterPro" id="IPR000777">
    <property type="entry name" value="HIV1_Gp120"/>
</dbReference>
<dbReference type="Gene3D" id="2.170.40.20">
    <property type="entry name" value="Human immunodeficiency virus 1, Gp160, envelope glycoprotein"/>
    <property type="match status" value="2"/>
</dbReference>
<comment type="domain">
    <text evidence="33">The YXXL motif is involved in determining the exact site of viral release at the surface of infected mononuclear cells and promotes endocytosis. YXXL and di-leucine endocytosis motifs interact directly or indirectly with the clathrin adapter complexes, opperate independently, and their activities are not additive.</text>
</comment>
<keyword evidence="27 33" id="KW-1015">Disulfide bond</keyword>
<reference evidence="38" key="1">
    <citation type="journal article" date="2011" name="Nat. Med.">
        <title>Genetic impact of vaccination on breakthrough HIV-1 sequences from the STEP trial.</title>
        <authorList>
            <person name="Rolland M."/>
            <person name="Tovanabutra S."/>
            <person name="deCamp A.C."/>
            <person name="Frahm N."/>
            <person name="Gilbert P.B."/>
            <person name="Sanders-Buell E."/>
            <person name="Heath L."/>
            <person name="Magaret C.A."/>
            <person name="Bose M."/>
            <person name="Bradfield A."/>
            <person name="O'Sullivan A."/>
            <person name="Crossler J."/>
            <person name="Jones T."/>
            <person name="Nau M."/>
            <person name="Wong K."/>
            <person name="Zhao H."/>
            <person name="Raugi D.N."/>
            <person name="Sorensen S."/>
            <person name="Stoddard J.N."/>
            <person name="Maust B.S."/>
            <person name="Deng W."/>
            <person name="Hural J."/>
            <person name="Dubey S."/>
            <person name="Michael N.L."/>
            <person name="Shiver J."/>
            <person name="Corey L."/>
            <person name="Li F."/>
            <person name="Self S.G."/>
            <person name="Kim J."/>
            <person name="Buchbinder S."/>
            <person name="Casimiro D.R."/>
            <person name="Robertson M.N."/>
            <person name="Duerr A."/>
            <person name="McElrath M.J."/>
            <person name="McCutchan F.E."/>
            <person name="Mullins J.I."/>
        </authorList>
    </citation>
    <scope>NUCLEOTIDE SEQUENCE</scope>
    <source>
        <strain evidence="38">502-2241_RH13</strain>
    </source>
</reference>
<comment type="domain">
    <text evidence="33">The CD4-binding region is targeted by the antibody b12.</text>
</comment>
<evidence type="ECO:0000256" key="22">
    <source>
        <dbReference type="ARBA" id="ARBA00022989"/>
    </source>
</evidence>
<evidence type="ECO:0000256" key="9">
    <source>
        <dbReference type="ARBA" id="ARBA00022511"/>
    </source>
</evidence>
<evidence type="ECO:0000256" key="13">
    <source>
        <dbReference type="ARBA" id="ARBA00022685"/>
    </source>
</evidence>
<evidence type="ECO:0000256" key="28">
    <source>
        <dbReference type="ARBA" id="ARBA00023180"/>
    </source>
</evidence>
<comment type="function">
    <text evidence="33">Envelope glycoprotein gp160: Oligomerizes in the host endoplasmic reticulum into predominantly trimers. In a second time, gp160 transits in the host Golgi, where glycosylation is completed. The precursor is then proteolytically cleaved in the trans-Golgi and thereby activated by cellular furin or furin-like proteases to produce gp120 and gp41.</text>
</comment>
<keyword evidence="20 33" id="KW-0261">Viral envelope protein</keyword>
<comment type="miscellaneous">
    <text evidence="33">Inhibitors targeting HIV-1 viral envelope proteins are used as antiretroviral drugs. Attachment of virions to the cell surface via non-specific interactions and CD4 binding can be blocked by inhibitors that include cyanovirin-N, cyclotriazadisulfonamide analogs, PRO 2000, TNX 355 and PRO 542. In addition, BMS 806 can block CD4-induced conformational changes. Env interactions with the coreceptor molecules can be targeted by CCR5 antagonists including SCH-D, maraviroc (UK 427857) and aplaviroc (GW 873140), and the CXCR4 antagonist AMD 070. Fusion of viral and cellular membranes can be inhibited by peptides such as enfuvirtide and tifuvirtide (T 1249). Resistance to inhibitors associated with mutations in Env are observed. Most of the time, single mutations confer only a modest reduction in drug susceptibility. Combination of several mutations is usually required to develop a high-level drug resistance.</text>
</comment>
<feature type="coiled-coil region" evidence="33">
    <location>
        <begin position="623"/>
        <end position="657"/>
    </location>
</feature>
<feature type="region of interest" description="Fusion peptide" evidence="33">
    <location>
        <begin position="502"/>
        <end position="522"/>
    </location>
</feature>
<feature type="region of interest" description="V5" evidence="33">
    <location>
        <begin position="451"/>
        <end position="461"/>
    </location>
</feature>
<keyword evidence="17 33" id="KW-1161">Viral attachment to host cell</keyword>
<comment type="function">
    <text evidence="33">Surface protein gp120: Attaches the virus to the host lymphoid cell by binding to the primary receptor CD4. This interaction induces a structural rearrangement creating a high affinity binding site for a chemokine coreceptor like CXCR4 and/or CCR5. Acts as a ligand for CD209/DC-SIGN and CLEC4M/DC-SIGNR, which are respectively found on dendritic cells (DCs), and on endothelial cells of liver sinusoids and lymph node sinuses. These interactions allow capture of viral particles at mucosal surfaces by these cells and subsequent transmission to permissive cells. HIV subverts the migration properties of dendritic cells to gain access to CD4+ T-cells in lymph nodes. Virus transmission to permissive T-cells occurs either in trans (without DCs infection, through viral capture and transmission), or in cis (following DCs productive infection, through the usual CD4-gp120 interaction), thereby inducing a robust infection. In trans infection, bound virions remain infectious over days and it is proposed that they are not degraded, but protected in non-lysosomal acidic organelles within the DCs close to the cell membrane thus contributing to the viral infectious potential during DCs' migration from the periphery to the lymphoid tissues. On arrival at lymphoid tissues, intact virions recycle back to DCs' cell surface allowing virus transmission to CD4+ T-cells.</text>
</comment>
<keyword evidence="21 33" id="KW-1164">Virus endocytosis by host</keyword>
<dbReference type="GO" id="GO:0020002">
    <property type="term" value="C:host cell plasma membrane"/>
    <property type="evidence" value="ECO:0007669"/>
    <property type="project" value="UniProtKB-SubCell"/>
</dbReference>
<keyword evidence="23 33" id="KW-1039">Host endosome</keyword>
<dbReference type="SUPFAM" id="SSF56502">
    <property type="entry name" value="gp120 core"/>
    <property type="match status" value="2"/>
</dbReference>
<comment type="miscellaneous">
    <text evidence="33">HIV-1 lineages are divided in three main groups, M (for Major), O (for Outlier), and N (for New, or Non-M, Non-O). The vast majority of strains found worldwide belong to the group M. Group O seems to be endemic to and largely confined to Cameroon and neighboring countries in West Central Africa, where these viruses represent a small minority of HIV-1 strains. The group N is represented by a limited number of isolates from Cameroonian persons. The group M is further subdivided in 9 clades or subtypes (A to D, F to H, J and K).</text>
</comment>
<keyword evidence="29 33" id="KW-0899">Viral immunoevasion</keyword>
<keyword evidence="8 33" id="KW-1170">Fusion of virus membrane with host endosomal membrane</keyword>
<feature type="region of interest" description="V2" evidence="33">
    <location>
        <begin position="153"/>
        <end position="192"/>
    </location>
</feature>